<dbReference type="GO" id="GO:0042273">
    <property type="term" value="P:ribosomal large subunit biogenesis"/>
    <property type="evidence" value="ECO:0007669"/>
    <property type="project" value="UniProtKB-UniRule"/>
</dbReference>
<keyword evidence="1" id="KW-0690">Ribosome biogenesis</keyword>
<dbReference type="PANTHER" id="PTHR12730">
    <property type="entry name" value="HSDA/SDA1-RELATED"/>
    <property type="match status" value="1"/>
</dbReference>
<organism evidence="4 5">
    <name type="scientific">Ceratopteris richardii</name>
    <name type="common">Triangle waterfern</name>
    <dbReference type="NCBI Taxonomy" id="49495"/>
    <lineage>
        <taxon>Eukaryota</taxon>
        <taxon>Viridiplantae</taxon>
        <taxon>Streptophyta</taxon>
        <taxon>Embryophyta</taxon>
        <taxon>Tracheophyta</taxon>
        <taxon>Polypodiopsida</taxon>
        <taxon>Polypodiidae</taxon>
        <taxon>Polypodiales</taxon>
        <taxon>Pteridineae</taxon>
        <taxon>Pteridaceae</taxon>
        <taxon>Parkerioideae</taxon>
        <taxon>Ceratopteris</taxon>
    </lineage>
</organism>
<comment type="function">
    <text evidence="1">Required for 60S pre-ribosomal subunits export to the cytoplasm.</text>
</comment>
<comment type="subcellular location">
    <subcellularLocation>
        <location evidence="1">Nucleus</location>
        <location evidence="1">Nucleolus</location>
    </subcellularLocation>
</comment>
<dbReference type="Pfam" id="PF08158">
    <property type="entry name" value="SDA1_HEAT"/>
    <property type="match status" value="1"/>
</dbReference>
<feature type="compositionally biased region" description="Basic residues" evidence="2">
    <location>
        <begin position="270"/>
        <end position="285"/>
    </location>
</feature>
<evidence type="ECO:0000259" key="3">
    <source>
        <dbReference type="Pfam" id="PF08158"/>
    </source>
</evidence>
<keyword evidence="5" id="KW-1185">Reference proteome</keyword>
<keyword evidence="1" id="KW-0653">Protein transport</keyword>
<feature type="compositionally biased region" description="Acidic residues" evidence="2">
    <location>
        <begin position="244"/>
        <end position="255"/>
    </location>
</feature>
<keyword evidence="1" id="KW-0539">Nucleus</keyword>
<dbReference type="InterPro" id="IPR012977">
    <property type="entry name" value="SDA1_N"/>
</dbReference>
<dbReference type="Proteomes" id="UP000825935">
    <property type="component" value="Chromosome 37"/>
</dbReference>
<dbReference type="EMBL" id="CM035442">
    <property type="protein sequence ID" value="KAH7279730.1"/>
    <property type="molecule type" value="Genomic_DNA"/>
</dbReference>
<feature type="compositionally biased region" description="Acidic residues" evidence="2">
    <location>
        <begin position="540"/>
        <end position="628"/>
    </location>
</feature>
<comment type="caution">
    <text evidence="4">The sequence shown here is derived from an EMBL/GenBank/DDBJ whole genome shotgun (WGS) entry which is preliminary data.</text>
</comment>
<protein>
    <recommendedName>
        <fullName evidence="1">Protein SDA1</fullName>
    </recommendedName>
</protein>
<dbReference type="OrthoDB" id="2196187at2759"/>
<dbReference type="InterPro" id="IPR027312">
    <property type="entry name" value="Sda1"/>
</dbReference>
<dbReference type="SUPFAM" id="SSF48371">
    <property type="entry name" value="ARM repeat"/>
    <property type="match status" value="1"/>
</dbReference>
<proteinExistence type="inferred from homology"/>
<feature type="compositionally biased region" description="Basic and acidic residues" evidence="2">
    <location>
        <begin position="769"/>
        <end position="779"/>
    </location>
</feature>
<dbReference type="InterPro" id="IPR016024">
    <property type="entry name" value="ARM-type_fold"/>
</dbReference>
<dbReference type="GO" id="GO:0000055">
    <property type="term" value="P:ribosomal large subunit export from nucleus"/>
    <property type="evidence" value="ECO:0007669"/>
    <property type="project" value="UniProtKB-UniRule"/>
</dbReference>
<reference evidence="4" key="1">
    <citation type="submission" date="2021-08" db="EMBL/GenBank/DDBJ databases">
        <title>WGS assembly of Ceratopteris richardii.</title>
        <authorList>
            <person name="Marchant D.B."/>
            <person name="Chen G."/>
            <person name="Jenkins J."/>
            <person name="Shu S."/>
            <person name="Leebens-Mack J."/>
            <person name="Grimwood J."/>
            <person name="Schmutz J."/>
            <person name="Soltis P."/>
            <person name="Soltis D."/>
            <person name="Chen Z.-H."/>
        </authorList>
    </citation>
    <scope>NUCLEOTIDE SEQUENCE</scope>
    <source>
        <strain evidence="4">Whitten #5841</strain>
        <tissue evidence="4">Leaf</tissue>
    </source>
</reference>
<dbReference type="AlphaFoldDB" id="A0A8T2Q7W5"/>
<gene>
    <name evidence="4" type="ORF">KP509_37G033500</name>
</gene>
<feature type="region of interest" description="Disordered" evidence="2">
    <location>
        <begin position="244"/>
        <end position="313"/>
    </location>
</feature>
<feature type="compositionally biased region" description="Polar residues" evidence="2">
    <location>
        <begin position="298"/>
        <end position="310"/>
    </location>
</feature>
<sequence length="836" mass="94810">MAANLLSKEGGRLANLLTLQSKMKCDPSGYEEELLLQLRHFEACLSVFQLHSSSKALSSSFANDQDASKELSDMVMFLAHVTPFYRQHLKSFPQQVLGLLQTMGDTLQPTLRRHLTQALILLRNRQMIELVEILPAFMELQTLGDRALRKLASLHIVQDIRRMNVKHRNESKNRQLQNVLFKLLQDDRESKSKRALIVLCELHRRKLWDDARTANAICAACFHPSSRILKASLGFLLGYEKMDEEDENSSEEDEEHNPVVAVSREDVYKAHHKGTTSSRKKKQAKLQRVVRSLKKQQRSQVQDSLGSSPLQHLHDPQSFGEKLFSRLQSSNERFEVKLMMMKVISRTIGLHRLIVLNFYAFLQRYVQPHQRDVTHVLAAAIQACHDMVPPDAVEPLLRQLVNQFVHDRARPEVIAVGLNAVREICTRMPLIMTRELLTDLALYKKSREKAVSSAARSIVAIFRQMYPSLLEKRDRGKGANILAKPKAFGEAVIQSNVPGIDLLANKLAEESDEFQSDSDNEDTDSKDEDEKFRSSSVDGADMEESQEEIEMTTSDSDAEDFTCGSDEEFAVDDDATGGDDDDDDNSDDDDDDNSDHNEDDDDNSDHNEDDDDGDDDSDDDGSNGDEADALATEDSLFCVADELKMRKRKGSNEGMESKSKMRKLGENDQIASQSLRELKRLLGNQNHENGQANDGILSDKDFHLIRKLQAKKVARDALVNAGMGKSKRNEEFLKIPDSEHIHERRVNPAMLEANIRKRREKEERIAAVRAGQEERDSYKARTLVKKKKSGGLSNRQKEKRKAMPLAAKLAKASKSRIQKNAKRRLTKQFRGKKAWK</sequence>
<dbReference type="OMA" id="AMYKTYK"/>
<feature type="region of interest" description="Disordered" evidence="2">
    <location>
        <begin position="510"/>
        <end position="668"/>
    </location>
</feature>
<keyword evidence="1" id="KW-0813">Transport</keyword>
<dbReference type="PANTHER" id="PTHR12730:SF0">
    <property type="entry name" value="PROTEIN SDA1 HOMOLOG"/>
    <property type="match status" value="1"/>
</dbReference>
<evidence type="ECO:0000256" key="2">
    <source>
        <dbReference type="SAM" id="MobiDB-lite"/>
    </source>
</evidence>
<feature type="region of interest" description="Disordered" evidence="2">
    <location>
        <begin position="769"/>
        <end position="836"/>
    </location>
</feature>
<feature type="domain" description="SDA1 N-terminal" evidence="3">
    <location>
        <begin position="77"/>
        <end position="447"/>
    </location>
</feature>
<feature type="compositionally biased region" description="Basic and acidic residues" evidence="2">
    <location>
        <begin position="655"/>
        <end position="666"/>
    </location>
</feature>
<name>A0A8T2Q7W5_CERRI</name>
<accession>A0A8T2Q7W5</accession>
<feature type="compositionally biased region" description="Acidic residues" evidence="2">
    <location>
        <begin position="510"/>
        <end position="527"/>
    </location>
</feature>
<evidence type="ECO:0000313" key="4">
    <source>
        <dbReference type="EMBL" id="KAH7279730.1"/>
    </source>
</evidence>
<evidence type="ECO:0000256" key="1">
    <source>
        <dbReference type="RuleBase" id="RU365057"/>
    </source>
</evidence>
<dbReference type="GO" id="GO:0005730">
    <property type="term" value="C:nucleolus"/>
    <property type="evidence" value="ECO:0007669"/>
    <property type="project" value="UniProtKB-SubCell"/>
</dbReference>
<comment type="similarity">
    <text evidence="1">Belongs to the SDA1 family.</text>
</comment>
<dbReference type="GO" id="GO:0015031">
    <property type="term" value="P:protein transport"/>
    <property type="evidence" value="ECO:0007669"/>
    <property type="project" value="UniProtKB-KW"/>
</dbReference>
<feature type="compositionally biased region" description="Basic residues" evidence="2">
    <location>
        <begin position="811"/>
        <end position="836"/>
    </location>
</feature>
<evidence type="ECO:0000313" key="5">
    <source>
        <dbReference type="Proteomes" id="UP000825935"/>
    </source>
</evidence>